<dbReference type="InterPro" id="IPR025325">
    <property type="entry name" value="DUF4231"/>
</dbReference>
<keyword evidence="1" id="KW-0812">Transmembrane</keyword>
<feature type="transmembrane region" description="Helical" evidence="1">
    <location>
        <begin position="37"/>
        <end position="54"/>
    </location>
</feature>
<feature type="transmembrane region" description="Helical" evidence="1">
    <location>
        <begin position="215"/>
        <end position="235"/>
    </location>
</feature>
<feature type="domain" description="SMODS and SLOG-associating 2TM effector" evidence="2">
    <location>
        <begin position="162"/>
        <end position="290"/>
    </location>
</feature>
<feature type="transmembrane region" description="Helical" evidence="1">
    <location>
        <begin position="66"/>
        <end position="85"/>
    </location>
</feature>
<evidence type="ECO:0000256" key="1">
    <source>
        <dbReference type="SAM" id="Phobius"/>
    </source>
</evidence>
<comment type="caution">
    <text evidence="3">The sequence shown here is derived from an EMBL/GenBank/DDBJ whole genome shotgun (WGS) entry which is preliminary data.</text>
</comment>
<evidence type="ECO:0000313" key="4">
    <source>
        <dbReference type="Proteomes" id="UP001596074"/>
    </source>
</evidence>
<dbReference type="Pfam" id="PF14015">
    <property type="entry name" value="DUF4231"/>
    <property type="match status" value="1"/>
</dbReference>
<gene>
    <name evidence="3" type="ORF">ACFPZN_52965</name>
</gene>
<dbReference type="NCBIfam" id="NF033634">
    <property type="entry name" value="SLATT_1"/>
    <property type="match status" value="1"/>
</dbReference>
<dbReference type="EMBL" id="JBHSON010000151">
    <property type="protein sequence ID" value="MFC5754381.1"/>
    <property type="molecule type" value="Genomic_DNA"/>
</dbReference>
<reference evidence="4" key="1">
    <citation type="journal article" date="2019" name="Int. J. Syst. Evol. Microbiol.">
        <title>The Global Catalogue of Microorganisms (GCM) 10K type strain sequencing project: providing services to taxonomists for standard genome sequencing and annotation.</title>
        <authorList>
            <consortium name="The Broad Institute Genomics Platform"/>
            <consortium name="The Broad Institute Genome Sequencing Center for Infectious Disease"/>
            <person name="Wu L."/>
            <person name="Ma J."/>
        </authorList>
    </citation>
    <scope>NUCLEOTIDE SEQUENCE [LARGE SCALE GENOMIC DNA]</scope>
    <source>
        <strain evidence="4">KCTC 42087</strain>
    </source>
</reference>
<dbReference type="Pfam" id="PF18181">
    <property type="entry name" value="SLATT_1"/>
    <property type="match status" value="1"/>
</dbReference>
<name>A0ABW1AIR6_9ACTN</name>
<evidence type="ECO:0000313" key="3">
    <source>
        <dbReference type="EMBL" id="MFC5754381.1"/>
    </source>
</evidence>
<evidence type="ECO:0000259" key="2">
    <source>
        <dbReference type="Pfam" id="PF18181"/>
    </source>
</evidence>
<dbReference type="InterPro" id="IPR040884">
    <property type="entry name" value="SLATT_1"/>
</dbReference>
<feature type="transmembrane region" description="Helical" evidence="1">
    <location>
        <begin position="188"/>
        <end position="209"/>
    </location>
</feature>
<keyword evidence="1" id="KW-0472">Membrane</keyword>
<dbReference type="Proteomes" id="UP001596074">
    <property type="component" value="Unassembled WGS sequence"/>
</dbReference>
<keyword evidence="1" id="KW-1133">Transmembrane helix</keyword>
<sequence length="303" mass="31679">MPGEASGPVAVQQVWDRQNVWSRAADRLKRRIARTRLASLLLGACAAVMGAAAAQTMDLGMAGETLAFGAAVAAALVPLTVRSAGPAATHDWTRLRSVAEALKSEVYVSLAGAGRYRGATGPGPLLETSERIEADGADLLHHLTGIRADARSLPAVSGIDSYARERVRRQLDGYYRPKARLMGGRVRVVRRIEMALGAAGAVCGAAAGAFQVGEIAAWVAVATTLAAAVSTHAAASKYEYQELEYARTAGQLARLLARHERDAAHTGSAEGGDAFAAECELVISAQNEAWMARLPGDDAPALP</sequence>
<dbReference type="RefSeq" id="WP_378292415.1">
    <property type="nucleotide sequence ID" value="NZ_JBHSON010000151.1"/>
</dbReference>
<keyword evidence="4" id="KW-1185">Reference proteome</keyword>
<accession>A0ABW1AIR6</accession>
<proteinExistence type="predicted"/>
<protein>
    <submittedName>
        <fullName evidence="3">DUF4231 domain-containing protein</fullName>
    </submittedName>
</protein>
<organism evidence="3 4">
    <name type="scientific">Actinomadura rugatobispora</name>
    <dbReference type="NCBI Taxonomy" id="1994"/>
    <lineage>
        <taxon>Bacteria</taxon>
        <taxon>Bacillati</taxon>
        <taxon>Actinomycetota</taxon>
        <taxon>Actinomycetes</taxon>
        <taxon>Streptosporangiales</taxon>
        <taxon>Thermomonosporaceae</taxon>
        <taxon>Actinomadura</taxon>
    </lineage>
</organism>